<dbReference type="EMBL" id="JACEFO010000377">
    <property type="protein sequence ID" value="KAF8772506.1"/>
    <property type="molecule type" value="Genomic_DNA"/>
</dbReference>
<accession>A0A835KW95</accession>
<feature type="region of interest" description="Disordered" evidence="3">
    <location>
        <begin position="53"/>
        <end position="78"/>
    </location>
</feature>
<dbReference type="InterPro" id="IPR036291">
    <property type="entry name" value="NAD(P)-bd_dom_sf"/>
</dbReference>
<sequence>MCQQAAVVVHHHSLMANLKQQGRIHGGAWRARRRRIGLAIVEELARLGARVHHVRPHRRRRGRVAAAAGPPPPPTKDMMMMITASVCDVSSERDREGLIALHISRQHNAGHSLYKQPRTPPPASTPTSWPPTSTPSSTSPPRPPSSPASISISGGAHVVGGRHDRQGGAAHADEEPRRRVAPSHGVPIDTGMLTATLDGDDAGGRRARRLAEAEVSRVPMRRFGTPREVAHLVAFLCMPAASYITGQVICIDGGRTLAAARL</sequence>
<organism evidence="4 5">
    <name type="scientific">Digitaria exilis</name>
    <dbReference type="NCBI Taxonomy" id="1010633"/>
    <lineage>
        <taxon>Eukaryota</taxon>
        <taxon>Viridiplantae</taxon>
        <taxon>Streptophyta</taxon>
        <taxon>Embryophyta</taxon>
        <taxon>Tracheophyta</taxon>
        <taxon>Spermatophyta</taxon>
        <taxon>Magnoliopsida</taxon>
        <taxon>Liliopsida</taxon>
        <taxon>Poales</taxon>
        <taxon>Poaceae</taxon>
        <taxon>PACMAD clade</taxon>
        <taxon>Panicoideae</taxon>
        <taxon>Panicodae</taxon>
        <taxon>Paniceae</taxon>
        <taxon>Anthephorinae</taxon>
        <taxon>Digitaria</taxon>
    </lineage>
</organism>
<gene>
    <name evidence="4" type="ORF">HU200_005690</name>
</gene>
<feature type="compositionally biased region" description="Pro residues" evidence="3">
    <location>
        <begin position="118"/>
        <end position="146"/>
    </location>
</feature>
<dbReference type="OrthoDB" id="417891at2759"/>
<evidence type="ECO:0000256" key="3">
    <source>
        <dbReference type="SAM" id="MobiDB-lite"/>
    </source>
</evidence>
<evidence type="ECO:0000256" key="2">
    <source>
        <dbReference type="ARBA" id="ARBA00023002"/>
    </source>
</evidence>
<dbReference type="InterPro" id="IPR002347">
    <property type="entry name" value="SDR_fam"/>
</dbReference>
<dbReference type="GO" id="GO:0016491">
    <property type="term" value="F:oxidoreductase activity"/>
    <property type="evidence" value="ECO:0007669"/>
    <property type="project" value="UniProtKB-KW"/>
</dbReference>
<keyword evidence="5" id="KW-1185">Reference proteome</keyword>
<comment type="caution">
    <text evidence="4">The sequence shown here is derived from an EMBL/GenBank/DDBJ whole genome shotgun (WGS) entry which is preliminary data.</text>
</comment>
<dbReference type="Proteomes" id="UP000636709">
    <property type="component" value="Unassembled WGS sequence"/>
</dbReference>
<feature type="compositionally biased region" description="Basic and acidic residues" evidence="3">
    <location>
        <begin position="161"/>
        <end position="178"/>
    </location>
</feature>
<dbReference type="Gene3D" id="3.40.50.720">
    <property type="entry name" value="NAD(P)-binding Rossmann-like Domain"/>
    <property type="match status" value="1"/>
</dbReference>
<dbReference type="Pfam" id="PF13561">
    <property type="entry name" value="adh_short_C2"/>
    <property type="match status" value="1"/>
</dbReference>
<feature type="compositionally biased region" description="Basic residues" evidence="3">
    <location>
        <begin position="53"/>
        <end position="63"/>
    </location>
</feature>
<proteinExistence type="predicted"/>
<dbReference type="SUPFAM" id="SSF51735">
    <property type="entry name" value="NAD(P)-binding Rossmann-fold domains"/>
    <property type="match status" value="1"/>
</dbReference>
<evidence type="ECO:0000313" key="4">
    <source>
        <dbReference type="EMBL" id="KAF8772506.1"/>
    </source>
</evidence>
<dbReference type="InterPro" id="IPR045000">
    <property type="entry name" value="TR"/>
</dbReference>
<protein>
    <submittedName>
        <fullName evidence="4">Uncharacterized protein</fullName>
    </submittedName>
</protein>
<dbReference type="PANTHER" id="PTHR42898">
    <property type="entry name" value="TROPINONE REDUCTASE"/>
    <property type="match status" value="1"/>
</dbReference>
<keyword evidence="2" id="KW-0560">Oxidoreductase</keyword>
<evidence type="ECO:0000313" key="5">
    <source>
        <dbReference type="Proteomes" id="UP000636709"/>
    </source>
</evidence>
<reference evidence="4" key="1">
    <citation type="submission" date="2020-07" db="EMBL/GenBank/DDBJ databases">
        <title>Genome sequence and genetic diversity analysis of an under-domesticated orphan crop, white fonio (Digitaria exilis).</title>
        <authorList>
            <person name="Bennetzen J.L."/>
            <person name="Chen S."/>
            <person name="Ma X."/>
            <person name="Wang X."/>
            <person name="Yssel A.E.J."/>
            <person name="Chaluvadi S.R."/>
            <person name="Johnson M."/>
            <person name="Gangashetty P."/>
            <person name="Hamidou F."/>
            <person name="Sanogo M.D."/>
            <person name="Zwaenepoel A."/>
            <person name="Wallace J."/>
            <person name="Van De Peer Y."/>
            <person name="Van Deynze A."/>
        </authorList>
    </citation>
    <scope>NUCLEOTIDE SEQUENCE</scope>
    <source>
        <tissue evidence="4">Leaves</tissue>
    </source>
</reference>
<keyword evidence="1" id="KW-0521">NADP</keyword>
<feature type="region of interest" description="Disordered" evidence="3">
    <location>
        <begin position="109"/>
        <end position="205"/>
    </location>
</feature>
<name>A0A835KW95_9POAL</name>
<dbReference type="PANTHER" id="PTHR42898:SF12">
    <property type="entry name" value="TROPINONE REDUCTASE"/>
    <property type="match status" value="1"/>
</dbReference>
<dbReference type="AlphaFoldDB" id="A0A835KW95"/>
<evidence type="ECO:0000256" key="1">
    <source>
        <dbReference type="ARBA" id="ARBA00022857"/>
    </source>
</evidence>